<evidence type="ECO:0000256" key="1">
    <source>
        <dbReference type="SAM" id="MobiDB-lite"/>
    </source>
</evidence>
<feature type="compositionally biased region" description="Basic and acidic residues" evidence="1">
    <location>
        <begin position="123"/>
        <end position="140"/>
    </location>
</feature>
<dbReference type="EMBL" id="KV750282">
    <property type="protein sequence ID" value="OCL05460.1"/>
    <property type="molecule type" value="Genomic_DNA"/>
</dbReference>
<organism evidence="2 3">
    <name type="scientific">Glonium stellatum</name>
    <dbReference type="NCBI Taxonomy" id="574774"/>
    <lineage>
        <taxon>Eukaryota</taxon>
        <taxon>Fungi</taxon>
        <taxon>Dikarya</taxon>
        <taxon>Ascomycota</taxon>
        <taxon>Pezizomycotina</taxon>
        <taxon>Dothideomycetes</taxon>
        <taxon>Pleosporomycetidae</taxon>
        <taxon>Gloniales</taxon>
        <taxon>Gloniaceae</taxon>
        <taxon>Glonium</taxon>
    </lineage>
</organism>
<sequence>MGKYLWCKLESKPASRVSFSHSGSQQSQEVLDESYGKPRSDQQDPSDQEKQGIAVLERQISQRFHEEEKHESQIPLTKLRDHNVSEPDVRLRNTEVDTPRYGKEKPQPRIAALEKQAVQSKNNPDKAQESKDERRWEIKSVEQKYKNEPIEAENTQSERKMKALGGTILKRMTGLAPYGNTASSHNPSIPSVMSEQCFLDGGINGHENIRHILDPVYHFQRLDNLEIRVARELEFLTGDVPQLWSIEILKSKWTRDMQSSKTDFDRICCAYRSLRDIGFCDDLSILVQDRGRDNVAITVIIEFSLMGTFVDALEGVLSIWDAITDGDDKWKHFCFIVELLLSRAYQRPPISANGLTTKGTVNDLAELYIIFSYGMFSYSGSHVSEFGMSIFGLKPDSFHIASDFFLGRRTLTCLGDFIGGPAWIFGPNRGPPCAISITATAFNDLWGPLWKIPVPGRSNMCQGYRTERGIIRAVTVKTTVYINTPVETLCHLDSVPGLSVDTIMEQDHPPKVFAVGETMLIGMISSPETYDFTENTKCCNNMKNVQMCKATDLKFPGTCSSVRMSKGAEVTASLGYYGACSDQRSEFYWHRS</sequence>
<feature type="compositionally biased region" description="Basic and acidic residues" evidence="1">
    <location>
        <begin position="63"/>
        <end position="107"/>
    </location>
</feature>
<name>A0A8E2EVN0_9PEZI</name>
<dbReference type="Proteomes" id="UP000250140">
    <property type="component" value="Unassembled WGS sequence"/>
</dbReference>
<feature type="region of interest" description="Disordered" evidence="1">
    <location>
        <begin position="12"/>
        <end position="140"/>
    </location>
</feature>
<reference evidence="2 3" key="1">
    <citation type="journal article" date="2016" name="Nat. Commun.">
        <title>Ectomycorrhizal ecology is imprinted in the genome of the dominant symbiotic fungus Cenococcum geophilum.</title>
        <authorList>
            <consortium name="DOE Joint Genome Institute"/>
            <person name="Peter M."/>
            <person name="Kohler A."/>
            <person name="Ohm R.A."/>
            <person name="Kuo A."/>
            <person name="Krutzmann J."/>
            <person name="Morin E."/>
            <person name="Arend M."/>
            <person name="Barry K.W."/>
            <person name="Binder M."/>
            <person name="Choi C."/>
            <person name="Clum A."/>
            <person name="Copeland A."/>
            <person name="Grisel N."/>
            <person name="Haridas S."/>
            <person name="Kipfer T."/>
            <person name="LaButti K."/>
            <person name="Lindquist E."/>
            <person name="Lipzen A."/>
            <person name="Maire R."/>
            <person name="Meier B."/>
            <person name="Mihaltcheva S."/>
            <person name="Molinier V."/>
            <person name="Murat C."/>
            <person name="Poggeler S."/>
            <person name="Quandt C.A."/>
            <person name="Sperisen C."/>
            <person name="Tritt A."/>
            <person name="Tisserant E."/>
            <person name="Crous P.W."/>
            <person name="Henrissat B."/>
            <person name="Nehls U."/>
            <person name="Egli S."/>
            <person name="Spatafora J.W."/>
            <person name="Grigoriev I.V."/>
            <person name="Martin F.M."/>
        </authorList>
    </citation>
    <scope>NUCLEOTIDE SEQUENCE [LARGE SCALE GENOMIC DNA]</scope>
    <source>
        <strain evidence="2 3">CBS 207.34</strain>
    </source>
</reference>
<dbReference type="OrthoDB" id="3941333at2759"/>
<accession>A0A8E2EVN0</accession>
<dbReference type="AlphaFoldDB" id="A0A8E2EVN0"/>
<keyword evidence="3" id="KW-1185">Reference proteome</keyword>
<proteinExistence type="predicted"/>
<evidence type="ECO:0000313" key="3">
    <source>
        <dbReference type="Proteomes" id="UP000250140"/>
    </source>
</evidence>
<protein>
    <submittedName>
        <fullName evidence="2">Uncharacterized protein</fullName>
    </submittedName>
</protein>
<gene>
    <name evidence="2" type="ORF">AOQ84DRAFT_441458</name>
</gene>
<feature type="compositionally biased region" description="Polar residues" evidence="1">
    <location>
        <begin position="17"/>
        <end position="29"/>
    </location>
</feature>
<feature type="compositionally biased region" description="Basic and acidic residues" evidence="1">
    <location>
        <begin position="34"/>
        <end position="50"/>
    </location>
</feature>
<evidence type="ECO:0000313" key="2">
    <source>
        <dbReference type="EMBL" id="OCL05460.1"/>
    </source>
</evidence>